<dbReference type="InterPro" id="IPR017907">
    <property type="entry name" value="Znf_RING_CS"/>
</dbReference>
<name>A0A8C4NJV0_EPTBU</name>
<dbReference type="Proteomes" id="UP000694388">
    <property type="component" value="Unplaced"/>
</dbReference>
<proteinExistence type="predicted"/>
<evidence type="ECO:0000256" key="4">
    <source>
        <dbReference type="ARBA" id="ARBA00022833"/>
    </source>
</evidence>
<dbReference type="SUPFAM" id="SSF57850">
    <property type="entry name" value="RING/U-box"/>
    <property type="match status" value="1"/>
</dbReference>
<dbReference type="InterPro" id="IPR051051">
    <property type="entry name" value="E3_ubiq-ligase_TRIM/RNF"/>
</dbReference>
<dbReference type="InterPro" id="IPR013083">
    <property type="entry name" value="Znf_RING/FYVE/PHD"/>
</dbReference>
<keyword evidence="3 6" id="KW-0863">Zinc-finger</keyword>
<dbReference type="GO" id="GO:0008270">
    <property type="term" value="F:zinc ion binding"/>
    <property type="evidence" value="ECO:0007669"/>
    <property type="project" value="UniProtKB-KW"/>
</dbReference>
<dbReference type="SUPFAM" id="SSF49899">
    <property type="entry name" value="Concanavalin A-like lectins/glucanases"/>
    <property type="match status" value="1"/>
</dbReference>
<dbReference type="AlphaFoldDB" id="A0A8C4NJV0"/>
<organism evidence="9 10">
    <name type="scientific">Eptatretus burgeri</name>
    <name type="common">Inshore hagfish</name>
    <dbReference type="NCBI Taxonomy" id="7764"/>
    <lineage>
        <taxon>Eukaryota</taxon>
        <taxon>Metazoa</taxon>
        <taxon>Chordata</taxon>
        <taxon>Craniata</taxon>
        <taxon>Vertebrata</taxon>
        <taxon>Cyclostomata</taxon>
        <taxon>Myxini</taxon>
        <taxon>Myxiniformes</taxon>
        <taxon>Myxinidae</taxon>
        <taxon>Eptatretinae</taxon>
        <taxon>Eptatretus</taxon>
    </lineage>
</organism>
<dbReference type="SMART" id="SM00184">
    <property type="entry name" value="RING"/>
    <property type="match status" value="1"/>
</dbReference>
<dbReference type="Pfam" id="PF13445">
    <property type="entry name" value="zf-RING_UBOX"/>
    <property type="match status" value="1"/>
</dbReference>
<sequence>MCACLYLTCPVCMDLFSEPVTLSCGHTFCQRCADGHWSSQEPGTPCTCPTCRASFSSKPRLSRNVLLAWCCEMCRRKASQHCHGKPFELYCRWDDSLVSYLDQRPVDFIHHLSCLPVLLAPSVCEPTVHLDHLLYKLQAFMLKEGSKLERCSLFLNCPFASYLPRSTHQISDDDLCICLWLSVCHADGCTPMLELNSAHPRLVLSEDFLTATVTDLPEPYPSHADRFESHIQVLGSVGFSTGCHYWEVDLSSAERCSVGAAYASTPRKCYGPSSMLGRNPMSWCVRKAGTAISAMQDWKETVLGTAEPLRLLGLCLDYEAGTLSCYRAETMTLLHIFRTSFNKPVFPALQHTKGTPIQPSFGSLQGWSLGPKSTFLLYQQYHDNR</sequence>
<keyword evidence="5" id="KW-0391">Immunity</keyword>
<dbReference type="InterPro" id="IPR006574">
    <property type="entry name" value="PRY"/>
</dbReference>
<dbReference type="InterPro" id="IPR003879">
    <property type="entry name" value="Butyrophylin_SPRY"/>
</dbReference>
<evidence type="ECO:0000313" key="10">
    <source>
        <dbReference type="Proteomes" id="UP000694388"/>
    </source>
</evidence>
<evidence type="ECO:0000256" key="5">
    <source>
        <dbReference type="ARBA" id="ARBA00022859"/>
    </source>
</evidence>
<evidence type="ECO:0000259" key="7">
    <source>
        <dbReference type="PROSITE" id="PS50089"/>
    </source>
</evidence>
<dbReference type="PROSITE" id="PS50089">
    <property type="entry name" value="ZF_RING_2"/>
    <property type="match status" value="1"/>
</dbReference>
<dbReference type="SMART" id="SM00589">
    <property type="entry name" value="PRY"/>
    <property type="match status" value="1"/>
</dbReference>
<evidence type="ECO:0000259" key="8">
    <source>
        <dbReference type="PROSITE" id="PS50188"/>
    </source>
</evidence>
<protein>
    <submittedName>
        <fullName evidence="9">Uncharacterized protein</fullName>
    </submittedName>
</protein>
<evidence type="ECO:0000256" key="2">
    <source>
        <dbReference type="ARBA" id="ARBA00022723"/>
    </source>
</evidence>
<dbReference type="PANTHER" id="PTHR25465">
    <property type="entry name" value="B-BOX DOMAIN CONTAINING"/>
    <property type="match status" value="1"/>
</dbReference>
<dbReference type="InterPro" id="IPR003877">
    <property type="entry name" value="SPRY_dom"/>
</dbReference>
<dbReference type="OMA" id="YLPRSTH"/>
<keyword evidence="2" id="KW-0479">Metal-binding</keyword>
<dbReference type="GO" id="GO:0045087">
    <property type="term" value="P:innate immune response"/>
    <property type="evidence" value="ECO:0007669"/>
    <property type="project" value="UniProtKB-KW"/>
</dbReference>
<dbReference type="Gene3D" id="3.30.40.10">
    <property type="entry name" value="Zinc/RING finger domain, C3HC4 (zinc finger)"/>
    <property type="match status" value="1"/>
</dbReference>
<keyword evidence="10" id="KW-1185">Reference proteome</keyword>
<accession>A0A8C4NJV0</accession>
<dbReference type="InterPro" id="IPR027370">
    <property type="entry name" value="Znf-RING_euk"/>
</dbReference>
<dbReference type="InterPro" id="IPR043136">
    <property type="entry name" value="B30.2/SPRY_sf"/>
</dbReference>
<dbReference type="PROSITE" id="PS50188">
    <property type="entry name" value="B302_SPRY"/>
    <property type="match status" value="1"/>
</dbReference>
<dbReference type="Gene3D" id="2.60.120.920">
    <property type="match status" value="1"/>
</dbReference>
<dbReference type="Pfam" id="PF13765">
    <property type="entry name" value="PRY"/>
    <property type="match status" value="1"/>
</dbReference>
<dbReference type="Ensembl" id="ENSEBUT00000003881.1">
    <property type="protein sequence ID" value="ENSEBUP00000003509.1"/>
    <property type="gene ID" value="ENSEBUG00000002510.1"/>
</dbReference>
<dbReference type="PROSITE" id="PS00518">
    <property type="entry name" value="ZF_RING_1"/>
    <property type="match status" value="1"/>
</dbReference>
<dbReference type="SMART" id="SM00449">
    <property type="entry name" value="SPRY"/>
    <property type="match status" value="1"/>
</dbReference>
<reference evidence="9" key="2">
    <citation type="submission" date="2025-09" db="UniProtKB">
        <authorList>
            <consortium name="Ensembl"/>
        </authorList>
    </citation>
    <scope>IDENTIFICATION</scope>
</reference>
<dbReference type="InterPro" id="IPR001841">
    <property type="entry name" value="Znf_RING"/>
</dbReference>
<keyword evidence="4" id="KW-0862">Zinc</keyword>
<dbReference type="GeneTree" id="ENSGT00940000154395"/>
<dbReference type="InterPro" id="IPR001870">
    <property type="entry name" value="B30.2/SPRY"/>
</dbReference>
<evidence type="ECO:0000313" key="9">
    <source>
        <dbReference type="Ensembl" id="ENSEBUP00000003509.1"/>
    </source>
</evidence>
<evidence type="ECO:0000256" key="6">
    <source>
        <dbReference type="PROSITE-ProRule" id="PRU00175"/>
    </source>
</evidence>
<feature type="domain" description="B30.2/SPRY" evidence="8">
    <location>
        <begin position="171"/>
        <end position="366"/>
    </location>
</feature>
<dbReference type="InterPro" id="IPR013320">
    <property type="entry name" value="ConA-like_dom_sf"/>
</dbReference>
<evidence type="ECO:0000256" key="3">
    <source>
        <dbReference type="ARBA" id="ARBA00022771"/>
    </source>
</evidence>
<dbReference type="PANTHER" id="PTHR25465:SF11">
    <property type="entry name" value="TRIPARTITE MOTIF CONTAINING 14"/>
    <property type="match status" value="1"/>
</dbReference>
<dbReference type="Pfam" id="PF00622">
    <property type="entry name" value="SPRY"/>
    <property type="match status" value="1"/>
</dbReference>
<reference evidence="9" key="1">
    <citation type="submission" date="2025-08" db="UniProtKB">
        <authorList>
            <consortium name="Ensembl"/>
        </authorList>
    </citation>
    <scope>IDENTIFICATION</scope>
</reference>
<dbReference type="PRINTS" id="PR01407">
    <property type="entry name" value="BUTYPHLNCDUF"/>
</dbReference>
<dbReference type="GO" id="GO:0005737">
    <property type="term" value="C:cytoplasm"/>
    <property type="evidence" value="ECO:0007669"/>
    <property type="project" value="UniProtKB-ARBA"/>
</dbReference>
<feature type="domain" description="RING-type" evidence="7">
    <location>
        <begin position="9"/>
        <end position="52"/>
    </location>
</feature>
<keyword evidence="1" id="KW-0399">Innate immunity</keyword>
<evidence type="ECO:0000256" key="1">
    <source>
        <dbReference type="ARBA" id="ARBA00022588"/>
    </source>
</evidence>